<reference evidence="4" key="1">
    <citation type="journal article" date="2019" name="Int. J. Syst. Evol. Microbiol.">
        <title>The Global Catalogue of Microorganisms (GCM) 10K type strain sequencing project: providing services to taxonomists for standard genome sequencing and annotation.</title>
        <authorList>
            <consortium name="The Broad Institute Genomics Platform"/>
            <consortium name="The Broad Institute Genome Sequencing Center for Infectious Disease"/>
            <person name="Wu L."/>
            <person name="Ma J."/>
        </authorList>
    </citation>
    <scope>NUCLEOTIDE SEQUENCE [LARGE SCALE GENOMIC DNA]</scope>
    <source>
        <strain evidence="4">NBRC 103632</strain>
    </source>
</reference>
<evidence type="ECO:0000256" key="1">
    <source>
        <dbReference type="SAM" id="MobiDB-lite"/>
    </source>
</evidence>
<comment type="caution">
    <text evidence="3">The sequence shown here is derived from an EMBL/GenBank/DDBJ whole genome shotgun (WGS) entry which is preliminary data.</text>
</comment>
<dbReference type="InterPro" id="IPR013108">
    <property type="entry name" value="Amidohydro_3"/>
</dbReference>
<feature type="domain" description="Amidohydrolase 3" evidence="2">
    <location>
        <begin position="45"/>
        <end position="549"/>
    </location>
</feature>
<name>A0ABV9EXS5_9SPHN</name>
<evidence type="ECO:0000313" key="3">
    <source>
        <dbReference type="EMBL" id="MFC4594452.1"/>
    </source>
</evidence>
<dbReference type="InterPro" id="IPR011059">
    <property type="entry name" value="Metal-dep_hydrolase_composite"/>
</dbReference>
<dbReference type="Pfam" id="PF07969">
    <property type="entry name" value="Amidohydro_3"/>
    <property type="match status" value="1"/>
</dbReference>
<dbReference type="InterPro" id="IPR050378">
    <property type="entry name" value="Metallo-dep_Hydrolases_sf"/>
</dbReference>
<dbReference type="PANTHER" id="PTHR11647">
    <property type="entry name" value="HYDRANTOINASE/DIHYDROPYRIMIDINASE FAMILY MEMBER"/>
    <property type="match status" value="1"/>
</dbReference>
<keyword evidence="4" id="KW-1185">Reference proteome</keyword>
<dbReference type="SUPFAM" id="SSF51338">
    <property type="entry name" value="Composite domain of metallo-dependent hydrolases"/>
    <property type="match status" value="1"/>
</dbReference>
<accession>A0ABV9EXS5</accession>
<feature type="compositionally biased region" description="Basic and acidic residues" evidence="1">
    <location>
        <begin position="567"/>
        <end position="583"/>
    </location>
</feature>
<organism evidence="3 4">
    <name type="scientific">Sphingobium tyrosinilyticum</name>
    <dbReference type="NCBI Taxonomy" id="2715436"/>
    <lineage>
        <taxon>Bacteria</taxon>
        <taxon>Pseudomonadati</taxon>
        <taxon>Pseudomonadota</taxon>
        <taxon>Alphaproteobacteria</taxon>
        <taxon>Sphingomonadales</taxon>
        <taxon>Sphingomonadaceae</taxon>
        <taxon>Sphingobium</taxon>
    </lineage>
</organism>
<dbReference type="Proteomes" id="UP001595957">
    <property type="component" value="Unassembled WGS sequence"/>
</dbReference>
<dbReference type="RefSeq" id="WP_380804193.1">
    <property type="nucleotide sequence ID" value="NZ_JBHSFZ010000016.1"/>
</dbReference>
<dbReference type="PANTHER" id="PTHR11647:SF1">
    <property type="entry name" value="COLLAPSIN RESPONSE MEDIATOR PROTEIN"/>
    <property type="match status" value="1"/>
</dbReference>
<dbReference type="SUPFAM" id="SSF51556">
    <property type="entry name" value="Metallo-dependent hydrolases"/>
    <property type="match status" value="1"/>
</dbReference>
<proteinExistence type="predicted"/>
<protein>
    <submittedName>
        <fullName evidence="3">Amidohydrolase family protein</fullName>
    </submittedName>
</protein>
<gene>
    <name evidence="3" type="ORF">ACFO3E_09645</name>
</gene>
<dbReference type="CDD" id="cd01297">
    <property type="entry name" value="D-aminoacylase"/>
    <property type="match status" value="1"/>
</dbReference>
<dbReference type="EMBL" id="JBHSFZ010000016">
    <property type="protein sequence ID" value="MFC4594452.1"/>
    <property type="molecule type" value="Genomic_DNA"/>
</dbReference>
<sequence length="583" mass="62458">MSRFDILIRNGLVVDGTGGTARRADIGVIGECIAAVGSNLGDGVEEIDATDMIVTPGFVDIHTHYDGQVTWDSGLRPSTEHGVTTVLMGNCGVGFAPCRAEQREGLVRLMEGVEDIPNPVLTEGLPWNWETFPEYLDSIGNKAFDADVAALIPHAALRVYVMGERGEAREPATAEDRSRMAALVKEGIAAGAMGIGTSRTMFHRSIDGNLIPTLTAEEVELQALADAMTAAGGGTFQFVSDFSDEDAEFDMLTRIAGQSGRPITFPVSGTAEDPDRSNLLSRISAANAVGCRIGVQVLGRATGAVMGHQLTLHPFCTSPTYRSLATLSLEEKIAELRRPEIRAAILSEPLTPDPGNALTNFVHDFGRIFPLADTPNYEPPLAESLAGRAEALGTTPAKLAYDLLLERDGKRQLYLTISNYAEGNLDGMRKIMMHPDAVMGLGDGGAHYGAICDASYSTHLLTHWVRDRAYGRVPLERAVVALTRGPASLIGLNDRGLLAPGYRADINVIDLKSLRLHAPEVTFDLPAGGRRLTQRADGYHVTILAGEIVLRDGQPTGALPGRLVRGLRPDPAERKADADLQRG</sequence>
<dbReference type="Gene3D" id="2.30.40.10">
    <property type="entry name" value="Urease, subunit C, domain 1"/>
    <property type="match status" value="1"/>
</dbReference>
<evidence type="ECO:0000313" key="4">
    <source>
        <dbReference type="Proteomes" id="UP001595957"/>
    </source>
</evidence>
<feature type="region of interest" description="Disordered" evidence="1">
    <location>
        <begin position="560"/>
        <end position="583"/>
    </location>
</feature>
<evidence type="ECO:0000259" key="2">
    <source>
        <dbReference type="Pfam" id="PF07969"/>
    </source>
</evidence>
<dbReference type="InterPro" id="IPR032466">
    <property type="entry name" value="Metal_Hydrolase"/>
</dbReference>
<dbReference type="Gene3D" id="3.20.20.140">
    <property type="entry name" value="Metal-dependent hydrolases"/>
    <property type="match status" value="1"/>
</dbReference>